<keyword evidence="3" id="KW-1185">Reference proteome</keyword>
<dbReference type="InterPro" id="IPR049052">
    <property type="entry name" value="nSTAND1"/>
</dbReference>
<dbReference type="PANTHER" id="PTHR47691:SF3">
    <property type="entry name" value="HTH-TYPE TRANSCRIPTIONAL REGULATOR RV0890C-RELATED"/>
    <property type="match status" value="1"/>
</dbReference>
<dbReference type="SUPFAM" id="SSF52540">
    <property type="entry name" value="P-loop containing nucleoside triphosphate hydrolases"/>
    <property type="match status" value="1"/>
</dbReference>
<evidence type="ECO:0000259" key="1">
    <source>
        <dbReference type="Pfam" id="PF20703"/>
    </source>
</evidence>
<reference evidence="2 3" key="1">
    <citation type="journal article" date="2016" name="Mol. Biol. Evol.">
        <title>Comparative Genomics of Early-Diverging Mushroom-Forming Fungi Provides Insights into the Origins of Lignocellulose Decay Capabilities.</title>
        <authorList>
            <person name="Nagy L.G."/>
            <person name="Riley R."/>
            <person name="Tritt A."/>
            <person name="Adam C."/>
            <person name="Daum C."/>
            <person name="Floudas D."/>
            <person name="Sun H."/>
            <person name="Yadav J.S."/>
            <person name="Pangilinan J."/>
            <person name="Larsson K.H."/>
            <person name="Matsuura K."/>
            <person name="Barry K."/>
            <person name="Labutti K."/>
            <person name="Kuo R."/>
            <person name="Ohm R.A."/>
            <person name="Bhattacharya S.S."/>
            <person name="Shirouzu T."/>
            <person name="Yoshinaga Y."/>
            <person name="Martin F.M."/>
            <person name="Grigoriev I.V."/>
            <person name="Hibbett D.S."/>
        </authorList>
    </citation>
    <scope>NUCLEOTIDE SEQUENCE [LARGE SCALE GENOMIC DNA]</scope>
    <source>
        <strain evidence="2 3">HHB9708</strain>
    </source>
</reference>
<dbReference type="EMBL" id="KV419411">
    <property type="protein sequence ID" value="KZS92308.1"/>
    <property type="molecule type" value="Genomic_DNA"/>
</dbReference>
<feature type="non-terminal residue" evidence="2">
    <location>
        <position position="370"/>
    </location>
</feature>
<proteinExistence type="predicted"/>
<name>A0A164TEH4_9AGAM</name>
<protein>
    <recommendedName>
        <fullName evidence="1">Novel STAND NTPase 1 domain-containing protein</fullName>
    </recommendedName>
</protein>
<dbReference type="PRINTS" id="PR00364">
    <property type="entry name" value="DISEASERSIST"/>
</dbReference>
<gene>
    <name evidence="2" type="ORF">SISNIDRAFT_442779</name>
</gene>
<dbReference type="Gene3D" id="3.40.50.300">
    <property type="entry name" value="P-loop containing nucleotide triphosphate hydrolases"/>
    <property type="match status" value="1"/>
</dbReference>
<organism evidence="2 3">
    <name type="scientific">Sistotremastrum niveocremeum HHB9708</name>
    <dbReference type="NCBI Taxonomy" id="1314777"/>
    <lineage>
        <taxon>Eukaryota</taxon>
        <taxon>Fungi</taxon>
        <taxon>Dikarya</taxon>
        <taxon>Basidiomycota</taxon>
        <taxon>Agaricomycotina</taxon>
        <taxon>Agaricomycetes</taxon>
        <taxon>Sistotremastrales</taxon>
        <taxon>Sistotremastraceae</taxon>
        <taxon>Sertulicium</taxon>
        <taxon>Sertulicium niveocremeum</taxon>
    </lineage>
</organism>
<evidence type="ECO:0000313" key="2">
    <source>
        <dbReference type="EMBL" id="KZS92308.1"/>
    </source>
</evidence>
<dbReference type="Pfam" id="PF20703">
    <property type="entry name" value="nSTAND1"/>
    <property type="match status" value="1"/>
</dbReference>
<feature type="domain" description="Novel STAND NTPase 1" evidence="1">
    <location>
        <begin position="19"/>
        <end position="164"/>
    </location>
</feature>
<dbReference type="Proteomes" id="UP000076722">
    <property type="component" value="Unassembled WGS sequence"/>
</dbReference>
<dbReference type="AlphaFoldDB" id="A0A164TEH4"/>
<accession>A0A164TEH4</accession>
<dbReference type="InterPro" id="IPR027417">
    <property type="entry name" value="P-loop_NTPase"/>
</dbReference>
<sequence length="370" mass="40555">MKPPATVVHNKFAFNALPSKPQVFFGREDSLALVLSHICAATPMHTVILGSGGIGKTSLALCALHDPKTYIVYGENKVFLSCEPFADADALLAGIGSRYGIQDSVRSDEVISVLMGIISENARSLLVLDNFETPWEQAFRREEVESLLSDLAAIPGLTLLVTLRGSERPSNIRWARPFIPPLSGLSPHAAKATFMAISDSQCSDEDIDELLAVLDNIPLAVTLVGNLAQYSLCSELLAKWNEDKTTMVTRGLASADRLSSLDMSIRLSLSSERITRAPNAFTILQILSLLPDGLSVDNLLRVSREPTHVRLSISTLRQVALVYEHTDQRRGETASTVLRGLTPIREYMTEHHPITTADFICLHDYYLSIA</sequence>
<dbReference type="PANTHER" id="PTHR47691">
    <property type="entry name" value="REGULATOR-RELATED"/>
    <property type="match status" value="1"/>
</dbReference>
<dbReference type="OrthoDB" id="1534087at2759"/>
<evidence type="ECO:0000313" key="3">
    <source>
        <dbReference type="Proteomes" id="UP000076722"/>
    </source>
</evidence>